<dbReference type="OrthoDB" id="7068668at2"/>
<gene>
    <name evidence="1" type="ORF">BXT89_18280</name>
</gene>
<accession>A0A1S8DAD4</accession>
<dbReference type="EMBL" id="MUBC01000085">
    <property type="protein sequence ID" value="ONM42388.1"/>
    <property type="molecule type" value="Genomic_DNA"/>
</dbReference>
<reference evidence="1 2" key="1">
    <citation type="submission" date="2017-01" db="EMBL/GenBank/DDBJ databases">
        <title>Draft genome sequence of Pseudomonas pachastrellae type strain CCUG 46540T from a deep sea.</title>
        <authorList>
            <person name="Gomila M."/>
            <person name="Mulet M."/>
            <person name="Lalucat J."/>
            <person name="Garcia-Valdes E."/>
        </authorList>
    </citation>
    <scope>NUCLEOTIDE SEQUENCE [LARGE SCALE GENOMIC DNA]</scope>
    <source>
        <strain evidence="1 2">CCUG 46540</strain>
    </source>
</reference>
<dbReference type="STRING" id="254161.SAMN05216256_1433"/>
<name>A0A1S8DAD4_9GAMM</name>
<dbReference type="Proteomes" id="UP000242847">
    <property type="component" value="Unassembled WGS sequence"/>
</dbReference>
<protein>
    <submittedName>
        <fullName evidence="1">Uncharacterized protein</fullName>
    </submittedName>
</protein>
<evidence type="ECO:0000313" key="1">
    <source>
        <dbReference type="EMBL" id="ONM42388.1"/>
    </source>
</evidence>
<keyword evidence="2" id="KW-1185">Reference proteome</keyword>
<evidence type="ECO:0000313" key="2">
    <source>
        <dbReference type="Proteomes" id="UP000242847"/>
    </source>
</evidence>
<organism evidence="1 2">
    <name type="scientific">Halopseudomonas pachastrellae</name>
    <dbReference type="NCBI Taxonomy" id="254161"/>
    <lineage>
        <taxon>Bacteria</taxon>
        <taxon>Pseudomonadati</taxon>
        <taxon>Pseudomonadota</taxon>
        <taxon>Gammaproteobacteria</taxon>
        <taxon>Pseudomonadales</taxon>
        <taxon>Pseudomonadaceae</taxon>
        <taxon>Halopseudomonas</taxon>
    </lineage>
</organism>
<comment type="caution">
    <text evidence="1">The sequence shown here is derived from an EMBL/GenBank/DDBJ whole genome shotgun (WGS) entry which is preliminary data.</text>
</comment>
<dbReference type="AlphaFoldDB" id="A0A1S8DAD4"/>
<dbReference type="InterPro" id="IPR027417">
    <property type="entry name" value="P-loop_NTPase"/>
</dbReference>
<dbReference type="Gene3D" id="3.40.50.300">
    <property type="entry name" value="P-loop containing nucleotide triphosphate hydrolases"/>
    <property type="match status" value="1"/>
</dbReference>
<sequence>MLRTHVECNARDLQITGSSVVKAVIAPATVQELDEWPLARRQEVREQSILELQRILQSCEGHLLVDGHFTLRNRCTGVLESIFTQEDKDFFHALVLIHPDPEAVLAQRLSDDRQRDLESVEQIAEHIAYERREGLRLASEMNVPFLEIAESCAEARLRALEQFLHSLTEPEVA</sequence>
<proteinExistence type="predicted"/>